<sequence length="70" mass="7837">MLYHWDWESTISSSKVGNENNYLPVDCVIKEGPNSFHPSDSILTMVGSGLKDDLVLGILIYLDLYYGVVN</sequence>
<dbReference type="Proteomes" id="UP000009183">
    <property type="component" value="Chromosome 1"/>
</dbReference>
<accession>D7TNK7</accession>
<evidence type="ECO:0000313" key="1">
    <source>
        <dbReference type="EMBL" id="CBI32080.3"/>
    </source>
</evidence>
<organism evidence="1 2">
    <name type="scientific">Vitis vinifera</name>
    <name type="common">Grape</name>
    <dbReference type="NCBI Taxonomy" id="29760"/>
    <lineage>
        <taxon>Eukaryota</taxon>
        <taxon>Viridiplantae</taxon>
        <taxon>Streptophyta</taxon>
        <taxon>Embryophyta</taxon>
        <taxon>Tracheophyta</taxon>
        <taxon>Spermatophyta</taxon>
        <taxon>Magnoliopsida</taxon>
        <taxon>eudicotyledons</taxon>
        <taxon>Gunneridae</taxon>
        <taxon>Pentapetalae</taxon>
        <taxon>rosids</taxon>
        <taxon>Vitales</taxon>
        <taxon>Vitaceae</taxon>
        <taxon>Viteae</taxon>
        <taxon>Vitis</taxon>
    </lineage>
</organism>
<dbReference type="HOGENOM" id="CLU_2763017_0_0_1"/>
<dbReference type="AlphaFoldDB" id="D7TNK7"/>
<dbReference type="InParanoid" id="D7TNK7"/>
<protein>
    <submittedName>
        <fullName evidence="1">Uncharacterized protein</fullName>
    </submittedName>
</protein>
<reference evidence="2" key="1">
    <citation type="journal article" date="2007" name="Nature">
        <title>The grapevine genome sequence suggests ancestral hexaploidization in major angiosperm phyla.</title>
        <authorList>
            <consortium name="The French-Italian Public Consortium for Grapevine Genome Characterization."/>
            <person name="Jaillon O."/>
            <person name="Aury J.-M."/>
            <person name="Noel B."/>
            <person name="Policriti A."/>
            <person name="Clepet C."/>
            <person name="Casagrande A."/>
            <person name="Choisne N."/>
            <person name="Aubourg S."/>
            <person name="Vitulo N."/>
            <person name="Jubin C."/>
            <person name="Vezzi A."/>
            <person name="Legeai F."/>
            <person name="Hugueney P."/>
            <person name="Dasilva C."/>
            <person name="Horner D."/>
            <person name="Mica E."/>
            <person name="Jublot D."/>
            <person name="Poulain J."/>
            <person name="Bruyere C."/>
            <person name="Billault A."/>
            <person name="Segurens B."/>
            <person name="Gouyvenoux M."/>
            <person name="Ugarte E."/>
            <person name="Cattonaro F."/>
            <person name="Anthouard V."/>
            <person name="Vico V."/>
            <person name="Del Fabbro C."/>
            <person name="Alaux M."/>
            <person name="Di Gaspero G."/>
            <person name="Dumas V."/>
            <person name="Felice N."/>
            <person name="Paillard S."/>
            <person name="Juman I."/>
            <person name="Moroldo M."/>
            <person name="Scalabrin S."/>
            <person name="Canaguier A."/>
            <person name="Le Clainche I."/>
            <person name="Malacrida G."/>
            <person name="Durand E."/>
            <person name="Pesole G."/>
            <person name="Laucou V."/>
            <person name="Chatelet P."/>
            <person name="Merdinoglu D."/>
            <person name="Delledonne M."/>
            <person name="Pezzotti M."/>
            <person name="Lecharny A."/>
            <person name="Scarpelli C."/>
            <person name="Artiguenave F."/>
            <person name="Pe M.E."/>
            <person name="Valle G."/>
            <person name="Morgante M."/>
            <person name="Caboche M."/>
            <person name="Adam-Blondon A.-F."/>
            <person name="Weissenbach J."/>
            <person name="Quetier F."/>
            <person name="Wincker P."/>
        </authorList>
    </citation>
    <scope>NUCLEOTIDE SEQUENCE [LARGE SCALE GENOMIC DNA]</scope>
    <source>
        <strain evidence="2">cv. Pinot noir / PN40024</strain>
    </source>
</reference>
<name>D7TNK7_VITVI</name>
<dbReference type="OrthoDB" id="419752at2759"/>
<proteinExistence type="predicted"/>
<dbReference type="PaxDb" id="29760-VIT_01s0026g00870.t01"/>
<keyword evidence="2" id="KW-1185">Reference proteome</keyword>
<evidence type="ECO:0000313" key="2">
    <source>
        <dbReference type="Proteomes" id="UP000009183"/>
    </source>
</evidence>
<gene>
    <name evidence="1" type="ordered locus">VIT_01s0026g00870</name>
</gene>
<dbReference type="EMBL" id="FN596002">
    <property type="protein sequence ID" value="CBI32080.3"/>
    <property type="molecule type" value="Genomic_DNA"/>
</dbReference>